<keyword evidence="2 4" id="KW-0238">DNA-binding</keyword>
<dbReference type="InterPro" id="IPR050109">
    <property type="entry name" value="HTH-type_TetR-like_transc_reg"/>
</dbReference>
<accession>A0A3N1CUY4</accession>
<evidence type="ECO:0000256" key="1">
    <source>
        <dbReference type="ARBA" id="ARBA00023015"/>
    </source>
</evidence>
<evidence type="ECO:0000256" key="3">
    <source>
        <dbReference type="ARBA" id="ARBA00023163"/>
    </source>
</evidence>
<evidence type="ECO:0000313" key="6">
    <source>
        <dbReference type="EMBL" id="ROO85113.1"/>
    </source>
</evidence>
<dbReference type="AlphaFoldDB" id="A0A3N1CUY4"/>
<evidence type="ECO:0000256" key="2">
    <source>
        <dbReference type="ARBA" id="ARBA00023125"/>
    </source>
</evidence>
<protein>
    <submittedName>
        <fullName evidence="6">TetR family transcriptional regulator</fullName>
    </submittedName>
</protein>
<dbReference type="InterPro" id="IPR041669">
    <property type="entry name" value="TetR_C_15"/>
</dbReference>
<dbReference type="PRINTS" id="PR00455">
    <property type="entry name" value="HTHTETR"/>
</dbReference>
<dbReference type="Gene3D" id="1.10.357.10">
    <property type="entry name" value="Tetracycline Repressor, domain 2"/>
    <property type="match status" value="1"/>
</dbReference>
<comment type="caution">
    <text evidence="6">The sequence shown here is derived from an EMBL/GenBank/DDBJ whole genome shotgun (WGS) entry which is preliminary data.</text>
</comment>
<reference evidence="6 7" key="1">
    <citation type="submission" date="2018-11" db="EMBL/GenBank/DDBJ databases">
        <title>Sequencing the genomes of 1000 actinobacteria strains.</title>
        <authorList>
            <person name="Klenk H.-P."/>
        </authorList>
    </citation>
    <scope>NUCLEOTIDE SEQUENCE [LARGE SCALE GENOMIC DNA]</scope>
    <source>
        <strain evidence="6 7">DSM 44254</strain>
    </source>
</reference>
<dbReference type="Proteomes" id="UP000272400">
    <property type="component" value="Unassembled WGS sequence"/>
</dbReference>
<dbReference type="RefSeq" id="WP_170201384.1">
    <property type="nucleotide sequence ID" value="NZ_RJKE01000001.1"/>
</dbReference>
<keyword evidence="7" id="KW-1185">Reference proteome</keyword>
<evidence type="ECO:0000256" key="4">
    <source>
        <dbReference type="PROSITE-ProRule" id="PRU00335"/>
    </source>
</evidence>
<keyword evidence="1" id="KW-0805">Transcription regulation</keyword>
<dbReference type="Pfam" id="PF00440">
    <property type="entry name" value="TetR_N"/>
    <property type="match status" value="1"/>
</dbReference>
<dbReference type="GO" id="GO:0003700">
    <property type="term" value="F:DNA-binding transcription factor activity"/>
    <property type="evidence" value="ECO:0007669"/>
    <property type="project" value="TreeGrafter"/>
</dbReference>
<evidence type="ECO:0000313" key="7">
    <source>
        <dbReference type="Proteomes" id="UP000272400"/>
    </source>
</evidence>
<dbReference type="InterPro" id="IPR001647">
    <property type="entry name" value="HTH_TetR"/>
</dbReference>
<proteinExistence type="predicted"/>
<dbReference type="PANTHER" id="PTHR30055:SF234">
    <property type="entry name" value="HTH-TYPE TRANSCRIPTIONAL REGULATOR BETI"/>
    <property type="match status" value="1"/>
</dbReference>
<gene>
    <name evidence="6" type="ORF">EDD29_2649</name>
</gene>
<feature type="domain" description="HTH tetR-type" evidence="5">
    <location>
        <begin position="29"/>
        <end position="89"/>
    </location>
</feature>
<dbReference type="PROSITE" id="PS50977">
    <property type="entry name" value="HTH_TETR_2"/>
    <property type="match status" value="1"/>
</dbReference>
<dbReference type="InterPro" id="IPR009057">
    <property type="entry name" value="Homeodomain-like_sf"/>
</dbReference>
<evidence type="ECO:0000259" key="5">
    <source>
        <dbReference type="PROSITE" id="PS50977"/>
    </source>
</evidence>
<dbReference type="PANTHER" id="PTHR30055">
    <property type="entry name" value="HTH-TYPE TRANSCRIPTIONAL REGULATOR RUTR"/>
    <property type="match status" value="1"/>
</dbReference>
<sequence length="211" mass="22574">MTAPIRDAAVDRAAADGALRRVPTQSRARAKVDRALDAAESLLEREGLAAITLPRVAVEADVSVGALYQYLPDRDSILAVLSAEYHARHEALMDDLVARLSDGDSPDPIGAVLSAFTALYREQSGTRALRDALEGTAYPRLSRGHKDRMVAKVHTLLAAHSLVGPAGPDHTARTVFFAADALMHEAFTEDPSGAPALLAELDALLRAYLTR</sequence>
<dbReference type="EMBL" id="RJKE01000001">
    <property type="protein sequence ID" value="ROO85113.1"/>
    <property type="molecule type" value="Genomic_DNA"/>
</dbReference>
<feature type="DNA-binding region" description="H-T-H motif" evidence="4">
    <location>
        <begin position="52"/>
        <end position="71"/>
    </location>
</feature>
<dbReference type="SUPFAM" id="SSF46689">
    <property type="entry name" value="Homeodomain-like"/>
    <property type="match status" value="1"/>
</dbReference>
<name>A0A3N1CUY4_9ACTN</name>
<dbReference type="Pfam" id="PF17918">
    <property type="entry name" value="TetR_C_15"/>
    <property type="match status" value="1"/>
</dbReference>
<organism evidence="6 7">
    <name type="scientific">Actinocorallia herbida</name>
    <dbReference type="NCBI Taxonomy" id="58109"/>
    <lineage>
        <taxon>Bacteria</taxon>
        <taxon>Bacillati</taxon>
        <taxon>Actinomycetota</taxon>
        <taxon>Actinomycetes</taxon>
        <taxon>Streptosporangiales</taxon>
        <taxon>Thermomonosporaceae</taxon>
        <taxon>Actinocorallia</taxon>
    </lineage>
</organism>
<dbReference type="GO" id="GO:0000976">
    <property type="term" value="F:transcription cis-regulatory region binding"/>
    <property type="evidence" value="ECO:0007669"/>
    <property type="project" value="TreeGrafter"/>
</dbReference>
<keyword evidence="3" id="KW-0804">Transcription</keyword>